<organism evidence="2 3">
    <name type="scientific">Durusdinium trenchii</name>
    <dbReference type="NCBI Taxonomy" id="1381693"/>
    <lineage>
        <taxon>Eukaryota</taxon>
        <taxon>Sar</taxon>
        <taxon>Alveolata</taxon>
        <taxon>Dinophyceae</taxon>
        <taxon>Suessiales</taxon>
        <taxon>Symbiodiniaceae</taxon>
        <taxon>Durusdinium</taxon>
    </lineage>
</organism>
<accession>A0ABP0M2Y3</accession>
<evidence type="ECO:0000313" key="3">
    <source>
        <dbReference type="Proteomes" id="UP001642484"/>
    </source>
</evidence>
<feature type="signal peptide" evidence="1">
    <location>
        <begin position="1"/>
        <end position="17"/>
    </location>
</feature>
<sequence>MHGASCAVASVLLVATAEPWPPQVSVNATLLVAGLIRNGEDDAFLVECDVFWFGGFCWHRLFFVGKGLSLLEDLTSSIGQSLVETRLEEFLPKLQTKVEGWGRFFEEVHVVLVENDSTDGTHAFLVAWAKELKRRRSSRASRVSLHLISKSFRDDPNVGHYQTRADLKMKGWVMMGSGFWRSFGTSTCGSCERSTCRR</sequence>
<name>A0ABP0M2Y3_9DINO</name>
<gene>
    <name evidence="2" type="ORF">CCMP2556_LOCUS23900</name>
</gene>
<evidence type="ECO:0008006" key="4">
    <source>
        <dbReference type="Google" id="ProtNLM"/>
    </source>
</evidence>
<protein>
    <recommendedName>
        <fullName evidence="4">Glycosyltransferase 2-like domain-containing protein</fullName>
    </recommendedName>
</protein>
<comment type="caution">
    <text evidence="2">The sequence shown here is derived from an EMBL/GenBank/DDBJ whole genome shotgun (WGS) entry which is preliminary data.</text>
</comment>
<dbReference type="EMBL" id="CAXAMN010015458">
    <property type="protein sequence ID" value="CAK9045851.1"/>
    <property type="molecule type" value="Genomic_DNA"/>
</dbReference>
<feature type="chain" id="PRO_5046221623" description="Glycosyltransferase 2-like domain-containing protein" evidence="1">
    <location>
        <begin position="18"/>
        <end position="198"/>
    </location>
</feature>
<dbReference type="Proteomes" id="UP001642484">
    <property type="component" value="Unassembled WGS sequence"/>
</dbReference>
<evidence type="ECO:0000256" key="1">
    <source>
        <dbReference type="SAM" id="SignalP"/>
    </source>
</evidence>
<reference evidence="2 3" key="1">
    <citation type="submission" date="2024-02" db="EMBL/GenBank/DDBJ databases">
        <authorList>
            <person name="Chen Y."/>
            <person name="Shah S."/>
            <person name="Dougan E. K."/>
            <person name="Thang M."/>
            <person name="Chan C."/>
        </authorList>
    </citation>
    <scope>NUCLEOTIDE SEQUENCE [LARGE SCALE GENOMIC DNA]</scope>
</reference>
<keyword evidence="3" id="KW-1185">Reference proteome</keyword>
<proteinExistence type="predicted"/>
<keyword evidence="1" id="KW-0732">Signal</keyword>
<evidence type="ECO:0000313" key="2">
    <source>
        <dbReference type="EMBL" id="CAK9045851.1"/>
    </source>
</evidence>